<gene>
    <name evidence="4" type="ORF">FYJ24_10590</name>
</gene>
<comment type="caution">
    <text evidence="4">The sequence shown here is derived from an EMBL/GenBank/DDBJ whole genome shotgun (WGS) entry which is preliminary data.</text>
</comment>
<evidence type="ECO:0000256" key="1">
    <source>
        <dbReference type="ARBA" id="ARBA00010692"/>
    </source>
</evidence>
<evidence type="ECO:0000313" key="5">
    <source>
        <dbReference type="Proteomes" id="UP000470875"/>
    </source>
</evidence>
<proteinExistence type="inferred from homology"/>
<feature type="transmembrane region" description="Helical" evidence="3">
    <location>
        <begin position="41"/>
        <end position="60"/>
    </location>
</feature>
<dbReference type="Gene3D" id="1.10.1760.20">
    <property type="match status" value="1"/>
</dbReference>
<feature type="transmembrane region" description="Helical" evidence="3">
    <location>
        <begin position="67"/>
        <end position="86"/>
    </location>
</feature>
<keyword evidence="3" id="KW-1133">Transmembrane helix</keyword>
<protein>
    <recommendedName>
        <fullName evidence="2">Biotin transporter</fullName>
    </recommendedName>
</protein>
<keyword evidence="5" id="KW-1185">Reference proteome</keyword>
<evidence type="ECO:0000256" key="3">
    <source>
        <dbReference type="SAM" id="Phobius"/>
    </source>
</evidence>
<feature type="transmembrane region" description="Helical" evidence="3">
    <location>
        <begin position="92"/>
        <end position="110"/>
    </location>
</feature>
<reference evidence="4 5" key="1">
    <citation type="submission" date="2019-08" db="EMBL/GenBank/DDBJ databases">
        <title>In-depth cultivation of the pig gut microbiome towards novel bacterial diversity and tailored functional studies.</title>
        <authorList>
            <person name="Wylensek D."/>
            <person name="Hitch T.C.A."/>
            <person name="Clavel T."/>
        </authorList>
    </citation>
    <scope>NUCLEOTIDE SEQUENCE [LARGE SCALE GENOMIC DNA]</scope>
    <source>
        <strain evidence="4 5">WB03_NA08</strain>
    </source>
</reference>
<dbReference type="EMBL" id="VULO01000013">
    <property type="protein sequence ID" value="MSS85195.1"/>
    <property type="molecule type" value="Genomic_DNA"/>
</dbReference>
<dbReference type="GO" id="GO:0015225">
    <property type="term" value="F:biotin transmembrane transporter activity"/>
    <property type="evidence" value="ECO:0007669"/>
    <property type="project" value="UniProtKB-UniRule"/>
</dbReference>
<dbReference type="GO" id="GO:0005886">
    <property type="term" value="C:plasma membrane"/>
    <property type="evidence" value="ECO:0007669"/>
    <property type="project" value="UniProtKB-SubCell"/>
</dbReference>
<dbReference type="PANTHER" id="PTHR34295">
    <property type="entry name" value="BIOTIN TRANSPORTER BIOY"/>
    <property type="match status" value="1"/>
</dbReference>
<evidence type="ECO:0000313" key="4">
    <source>
        <dbReference type="EMBL" id="MSS85195.1"/>
    </source>
</evidence>
<dbReference type="Proteomes" id="UP000470875">
    <property type="component" value="Unassembled WGS sequence"/>
</dbReference>
<organism evidence="4 5">
    <name type="scientific">Scrofimicrobium canadense</name>
    <dbReference type="NCBI Taxonomy" id="2652290"/>
    <lineage>
        <taxon>Bacteria</taxon>
        <taxon>Bacillati</taxon>
        <taxon>Actinomycetota</taxon>
        <taxon>Actinomycetes</taxon>
        <taxon>Actinomycetales</taxon>
        <taxon>Actinomycetaceae</taxon>
        <taxon>Scrofimicrobium</taxon>
    </lineage>
</organism>
<dbReference type="Pfam" id="PF02632">
    <property type="entry name" value="BioY"/>
    <property type="match status" value="1"/>
</dbReference>
<dbReference type="PIRSF" id="PIRSF016661">
    <property type="entry name" value="BioY"/>
    <property type="match status" value="1"/>
</dbReference>
<feature type="transmembrane region" description="Helical" evidence="3">
    <location>
        <begin position="152"/>
        <end position="177"/>
    </location>
</feature>
<sequence length="179" mass="18139">MTTVALARTKTVFQSIPAQMLSGVLALTLLSQVVIPLPFSPVPLTLSTLAAMLLGVYLGPIRGMAAAVLYAAAAAVGAPILAGFTAGVMVVSFGYVIGYIVAAGIVGVYASRLGKANPLIAFFVAGAASLSVYIPGVIWMMLATGMDLRTGIAAGVVPFLIGDALKSIVVAGALTMVRR</sequence>
<dbReference type="InterPro" id="IPR003784">
    <property type="entry name" value="BioY"/>
</dbReference>
<keyword evidence="2" id="KW-0813">Transport</keyword>
<name>A0A6N7W7G8_9ACTO</name>
<evidence type="ECO:0000256" key="2">
    <source>
        <dbReference type="PIRNR" id="PIRNR016661"/>
    </source>
</evidence>
<feature type="transmembrane region" description="Helical" evidence="3">
    <location>
        <begin position="12"/>
        <end position="35"/>
    </location>
</feature>
<accession>A0A6N7W7G8</accession>
<dbReference type="PANTHER" id="PTHR34295:SF1">
    <property type="entry name" value="BIOTIN TRANSPORTER BIOY"/>
    <property type="match status" value="1"/>
</dbReference>
<dbReference type="RefSeq" id="WP_154546234.1">
    <property type="nucleotide sequence ID" value="NZ_VULO01000013.1"/>
</dbReference>
<comment type="subcellular location">
    <subcellularLocation>
        <location evidence="2">Cell membrane</location>
        <topology evidence="2">Multi-pass membrane protein</topology>
    </subcellularLocation>
</comment>
<keyword evidence="3" id="KW-0812">Transmembrane</keyword>
<comment type="similarity">
    <text evidence="1 2">Belongs to the BioY family.</text>
</comment>
<keyword evidence="2" id="KW-1003">Cell membrane</keyword>
<feature type="transmembrane region" description="Helical" evidence="3">
    <location>
        <begin position="119"/>
        <end position="140"/>
    </location>
</feature>
<keyword evidence="2 3" id="KW-0472">Membrane</keyword>
<dbReference type="AlphaFoldDB" id="A0A6N7W7G8"/>